<keyword evidence="3" id="KW-0813">Transport</keyword>
<dbReference type="InterPro" id="IPR000522">
    <property type="entry name" value="ABC_transptr_permease_BtuC"/>
</dbReference>
<evidence type="ECO:0000313" key="10">
    <source>
        <dbReference type="Proteomes" id="UP000076519"/>
    </source>
</evidence>
<feature type="transmembrane region" description="Helical" evidence="8">
    <location>
        <begin position="88"/>
        <end position="110"/>
    </location>
</feature>
<reference evidence="9 10" key="1">
    <citation type="submission" date="2015-08" db="EMBL/GenBank/DDBJ databases">
        <title>Draft Genome Sequences of 11 Lactococcus lactis subspecies cremoris strains.</title>
        <authorList>
            <person name="Wels M."/>
            <person name="Backus L."/>
            <person name="Boekhorst J."/>
            <person name="Dijkstra A."/>
            <person name="Beerthuizen M."/>
            <person name="Siezen R."/>
            <person name="Bachmann H."/>
            <person name="Van Hijum S."/>
        </authorList>
    </citation>
    <scope>NUCLEOTIDE SEQUENCE [LARGE SCALE GENOMIC DNA]</scope>
    <source>
        <strain evidence="9 10">KW10</strain>
    </source>
</reference>
<dbReference type="GO" id="GO:0005886">
    <property type="term" value="C:plasma membrane"/>
    <property type="evidence" value="ECO:0007669"/>
    <property type="project" value="UniProtKB-SubCell"/>
</dbReference>
<dbReference type="PATRIC" id="fig|1359.32.peg.1569"/>
<evidence type="ECO:0000256" key="1">
    <source>
        <dbReference type="ARBA" id="ARBA00004651"/>
    </source>
</evidence>
<dbReference type="CDD" id="cd06550">
    <property type="entry name" value="TM_ABC_iron-siderophores_like"/>
    <property type="match status" value="1"/>
</dbReference>
<comment type="subcellular location">
    <subcellularLocation>
        <location evidence="1">Cell membrane</location>
        <topology evidence="1">Multi-pass membrane protein</topology>
    </subcellularLocation>
</comment>
<dbReference type="EMBL" id="LIYF01000014">
    <property type="protein sequence ID" value="KZK07348.1"/>
    <property type="molecule type" value="Genomic_DNA"/>
</dbReference>
<name>A0A170MYQ3_LACLC</name>
<evidence type="ECO:0000256" key="5">
    <source>
        <dbReference type="ARBA" id="ARBA00022692"/>
    </source>
</evidence>
<keyword evidence="6 8" id="KW-1133">Transmembrane helix</keyword>
<evidence type="ECO:0000256" key="6">
    <source>
        <dbReference type="ARBA" id="ARBA00022989"/>
    </source>
</evidence>
<feature type="transmembrane region" description="Helical" evidence="8">
    <location>
        <begin position="190"/>
        <end position="207"/>
    </location>
</feature>
<evidence type="ECO:0000256" key="7">
    <source>
        <dbReference type="ARBA" id="ARBA00023136"/>
    </source>
</evidence>
<evidence type="ECO:0000256" key="3">
    <source>
        <dbReference type="ARBA" id="ARBA00022448"/>
    </source>
</evidence>
<dbReference type="RefSeq" id="WP_063281429.1">
    <property type="nucleotide sequence ID" value="NZ_LIYF01000014.1"/>
</dbReference>
<evidence type="ECO:0000256" key="8">
    <source>
        <dbReference type="SAM" id="Phobius"/>
    </source>
</evidence>
<organism evidence="9 10">
    <name type="scientific">Lactococcus lactis subsp. cremoris</name>
    <name type="common">Streptococcus cremoris</name>
    <dbReference type="NCBI Taxonomy" id="1359"/>
    <lineage>
        <taxon>Bacteria</taxon>
        <taxon>Bacillati</taxon>
        <taxon>Bacillota</taxon>
        <taxon>Bacilli</taxon>
        <taxon>Lactobacillales</taxon>
        <taxon>Streptococcaceae</taxon>
        <taxon>Lactococcus</taxon>
    </lineage>
</organism>
<keyword evidence="5 8" id="KW-0812">Transmembrane</keyword>
<evidence type="ECO:0000256" key="4">
    <source>
        <dbReference type="ARBA" id="ARBA00022475"/>
    </source>
</evidence>
<comment type="similarity">
    <text evidence="2">Belongs to the binding-protein-dependent transport system permease family. FecCD subfamily.</text>
</comment>
<dbReference type="GO" id="GO:0033214">
    <property type="term" value="P:siderophore-iron import into cell"/>
    <property type="evidence" value="ECO:0007669"/>
    <property type="project" value="TreeGrafter"/>
</dbReference>
<dbReference type="Pfam" id="PF01032">
    <property type="entry name" value="FecCD"/>
    <property type="match status" value="1"/>
</dbReference>
<dbReference type="Gene3D" id="1.10.3470.10">
    <property type="entry name" value="ABC transporter involved in vitamin B12 uptake, BtuC"/>
    <property type="match status" value="1"/>
</dbReference>
<dbReference type="Proteomes" id="UP000076519">
    <property type="component" value="Unassembled WGS sequence"/>
</dbReference>
<gene>
    <name evidence="9" type="ORF">AB996_0784</name>
</gene>
<feature type="transmembrane region" description="Helical" evidence="8">
    <location>
        <begin position="272"/>
        <end position="293"/>
    </location>
</feature>
<proteinExistence type="inferred from homology"/>
<sequence length="328" mass="36733">MKFKYVFWSIVALMLFLIFSFLSLTFELKNPLSVFVEVIFNYSNTNQSHIILISHLARVLVALLAGASLALGGFIMQLQYQNDLADPTLMGVSDGSALSIVIGMIFFPNLTMLERIIFSIIGSFLAYKMISWTYKILFFRKSYLTFPLIGIVISMLLNSITTSLVSYYNIAQSVNSWYNSRLYRVSISDVIYFLPVLSFLIILTILFRKQMDVYAFGHSLATSVGMNRLQWGKFFSISVVALTGISVGIVGRIAFVGLIIPHIVKLTIGKKYASSVLFVPVAGGIFVVISDYFSRYLNYPFETPIGVVIALIGVPIFLYLIRKGATTH</sequence>
<dbReference type="InterPro" id="IPR037294">
    <property type="entry name" value="ABC_BtuC-like"/>
</dbReference>
<feature type="transmembrane region" description="Helical" evidence="8">
    <location>
        <begin position="116"/>
        <end position="134"/>
    </location>
</feature>
<comment type="caution">
    <text evidence="9">The sequence shown here is derived from an EMBL/GenBank/DDBJ whole genome shotgun (WGS) entry which is preliminary data.</text>
</comment>
<keyword evidence="7 8" id="KW-0472">Membrane</keyword>
<dbReference type="SUPFAM" id="SSF81345">
    <property type="entry name" value="ABC transporter involved in vitamin B12 uptake, BtuC"/>
    <property type="match status" value="1"/>
</dbReference>
<dbReference type="AlphaFoldDB" id="A0A170MYQ3"/>
<feature type="transmembrane region" description="Helical" evidence="8">
    <location>
        <begin position="305"/>
        <end position="321"/>
    </location>
</feature>
<feature type="transmembrane region" description="Helical" evidence="8">
    <location>
        <begin position="49"/>
        <end position="76"/>
    </location>
</feature>
<accession>A0A170MYQ3</accession>
<dbReference type="PANTHER" id="PTHR30472">
    <property type="entry name" value="FERRIC ENTEROBACTIN TRANSPORT SYSTEM PERMEASE PROTEIN"/>
    <property type="match status" value="1"/>
</dbReference>
<feature type="transmembrane region" description="Helical" evidence="8">
    <location>
        <begin position="146"/>
        <end position="170"/>
    </location>
</feature>
<evidence type="ECO:0000313" key="9">
    <source>
        <dbReference type="EMBL" id="KZK07348.1"/>
    </source>
</evidence>
<evidence type="ECO:0000256" key="2">
    <source>
        <dbReference type="ARBA" id="ARBA00007935"/>
    </source>
</evidence>
<feature type="transmembrane region" description="Helical" evidence="8">
    <location>
        <begin position="237"/>
        <end position="260"/>
    </location>
</feature>
<dbReference type="GO" id="GO:0022857">
    <property type="term" value="F:transmembrane transporter activity"/>
    <property type="evidence" value="ECO:0007669"/>
    <property type="project" value="InterPro"/>
</dbReference>
<keyword evidence="4" id="KW-1003">Cell membrane</keyword>
<dbReference type="PANTHER" id="PTHR30472:SF30">
    <property type="entry name" value="IRON-UPTAKE SYSTEM PERMEASE PROTEIN FEUB"/>
    <property type="match status" value="1"/>
</dbReference>
<protein>
    <submittedName>
        <fullName evidence="9">Fe-bacillibactin uptake system FeuB</fullName>
    </submittedName>
</protein>